<name>A0AAD5DYF6_9CHLO</name>
<dbReference type="EMBL" id="JADXDR010000004">
    <property type="protein sequence ID" value="KAI7846310.1"/>
    <property type="molecule type" value="Genomic_DNA"/>
</dbReference>
<evidence type="ECO:0000256" key="1">
    <source>
        <dbReference type="SAM" id="SignalP"/>
    </source>
</evidence>
<protein>
    <submittedName>
        <fullName evidence="2">Uncharacterized protein</fullName>
    </submittedName>
</protein>
<keyword evidence="1" id="KW-0732">Signal</keyword>
<evidence type="ECO:0000313" key="2">
    <source>
        <dbReference type="EMBL" id="KAI7846310.1"/>
    </source>
</evidence>
<comment type="caution">
    <text evidence="2">The sequence shown here is derived from an EMBL/GenBank/DDBJ whole genome shotgun (WGS) entry which is preliminary data.</text>
</comment>
<dbReference type="Proteomes" id="UP001205105">
    <property type="component" value="Unassembled WGS sequence"/>
</dbReference>
<gene>
    <name evidence="2" type="ORF">COHA_000147</name>
</gene>
<dbReference type="AlphaFoldDB" id="A0AAD5DYF6"/>
<sequence length="338" mass="36059">MRQSATLLLAALVALAAAALPAHAGSMNVPAETLTGVDYCLESAKPAGATKQLCYLCHPTRASAWRADGTGTVSQCRAATTGTTCTSKSGDPNCAYCDEIYCIKCKTGFEFNPSFKASSQGHWLPSPEQELAVSHLHARYDCVPGQLLWSAVRLAELVGSKIKAYHTRLPWPFTMPVTLSSPPADGACTLCLNQYHVLVPLNALYINAAGQGSTCMTAAKVQSEALAITGKAAVLPNGCREVDTEFKCNRCADTYSLTDGKCVRGGNKCKSTLSYNQYCAKCDATGLKCLACNGSRSPPYGAPDNRCTFPCKQLYGIGCLKCNQWKCLVTDTKYAKGR</sequence>
<keyword evidence="3" id="KW-1185">Reference proteome</keyword>
<evidence type="ECO:0000313" key="3">
    <source>
        <dbReference type="Proteomes" id="UP001205105"/>
    </source>
</evidence>
<organism evidence="2 3">
    <name type="scientific">Chlorella ohadii</name>
    <dbReference type="NCBI Taxonomy" id="2649997"/>
    <lineage>
        <taxon>Eukaryota</taxon>
        <taxon>Viridiplantae</taxon>
        <taxon>Chlorophyta</taxon>
        <taxon>core chlorophytes</taxon>
        <taxon>Trebouxiophyceae</taxon>
        <taxon>Chlorellales</taxon>
        <taxon>Chlorellaceae</taxon>
        <taxon>Chlorella clade</taxon>
        <taxon>Chlorella</taxon>
    </lineage>
</organism>
<feature type="signal peptide" evidence="1">
    <location>
        <begin position="1"/>
        <end position="24"/>
    </location>
</feature>
<proteinExistence type="predicted"/>
<reference evidence="2" key="1">
    <citation type="submission" date="2020-11" db="EMBL/GenBank/DDBJ databases">
        <title>Chlorella ohadii genome sequencing and assembly.</title>
        <authorList>
            <person name="Murik O."/>
            <person name="Treves H."/>
            <person name="Kedem I."/>
            <person name="Shotland Y."/>
            <person name="Kaplan A."/>
        </authorList>
    </citation>
    <scope>NUCLEOTIDE SEQUENCE</scope>
    <source>
        <strain evidence="2">1</strain>
    </source>
</reference>
<feature type="chain" id="PRO_5042141647" evidence="1">
    <location>
        <begin position="25"/>
        <end position="338"/>
    </location>
</feature>
<accession>A0AAD5DYF6</accession>